<dbReference type="AlphaFoldDB" id="A0A520XED0"/>
<dbReference type="PROSITE" id="PS51219">
    <property type="entry name" value="DPCK"/>
    <property type="match status" value="1"/>
</dbReference>
<evidence type="ECO:0000256" key="1">
    <source>
        <dbReference type="ARBA" id="ARBA00022741"/>
    </source>
</evidence>
<evidence type="ECO:0000256" key="3">
    <source>
        <dbReference type="HAMAP-Rule" id="MF_00376"/>
    </source>
</evidence>
<keyword evidence="3" id="KW-0963">Cytoplasm</keyword>
<keyword evidence="2 3" id="KW-0067">ATP-binding</keyword>
<dbReference type="GO" id="GO:0005737">
    <property type="term" value="C:cytoplasm"/>
    <property type="evidence" value="ECO:0007669"/>
    <property type="project" value="UniProtKB-SubCell"/>
</dbReference>
<proteinExistence type="inferred from homology"/>
<dbReference type="InterPro" id="IPR001977">
    <property type="entry name" value="Depp_CoAkinase"/>
</dbReference>
<evidence type="ECO:0000256" key="2">
    <source>
        <dbReference type="ARBA" id="ARBA00022840"/>
    </source>
</evidence>
<protein>
    <recommendedName>
        <fullName evidence="3 4">Dephospho-CoA kinase</fullName>
        <ecNumber evidence="3 4">2.7.1.24</ecNumber>
    </recommendedName>
    <alternativeName>
        <fullName evidence="3">Dephosphocoenzyme A kinase</fullName>
    </alternativeName>
</protein>
<dbReference type="EC" id="2.7.1.24" evidence="3 4"/>
<dbReference type="InterPro" id="IPR027417">
    <property type="entry name" value="P-loop_NTPase"/>
</dbReference>
<dbReference type="PANTHER" id="PTHR10695:SF46">
    <property type="entry name" value="BIFUNCTIONAL COENZYME A SYNTHASE-RELATED"/>
    <property type="match status" value="1"/>
</dbReference>
<comment type="similarity">
    <text evidence="3">Belongs to the CoaE family.</text>
</comment>
<organism evidence="5 6">
    <name type="scientific">Candidatus Acidulodesulfobacterium acidiphilum</name>
    <dbReference type="NCBI Taxonomy" id="2597224"/>
    <lineage>
        <taxon>Bacteria</taxon>
        <taxon>Deltaproteobacteria</taxon>
        <taxon>Candidatus Acidulodesulfobacterales</taxon>
        <taxon>Candidatus Acidulodesulfobacterium</taxon>
    </lineage>
</organism>
<keyword evidence="3 5" id="KW-0808">Transferase</keyword>
<dbReference type="HAMAP" id="MF_00376">
    <property type="entry name" value="Dephospho_CoA_kinase"/>
    <property type="match status" value="1"/>
</dbReference>
<dbReference type="GO" id="GO:0005524">
    <property type="term" value="F:ATP binding"/>
    <property type="evidence" value="ECO:0007669"/>
    <property type="project" value="UniProtKB-UniRule"/>
</dbReference>
<dbReference type="GO" id="GO:0015937">
    <property type="term" value="P:coenzyme A biosynthetic process"/>
    <property type="evidence" value="ECO:0007669"/>
    <property type="project" value="UniProtKB-UniRule"/>
</dbReference>
<comment type="function">
    <text evidence="3">Catalyzes the phosphorylation of the 3'-hydroxyl group of dephosphocoenzyme A to form coenzyme A.</text>
</comment>
<accession>A0A520XED0</accession>
<keyword evidence="3 5" id="KW-0418">Kinase</keyword>
<evidence type="ECO:0000256" key="4">
    <source>
        <dbReference type="NCBIfam" id="TIGR00152"/>
    </source>
</evidence>
<dbReference type="SUPFAM" id="SSF52540">
    <property type="entry name" value="P-loop containing nucleoside triphosphate hydrolases"/>
    <property type="match status" value="1"/>
</dbReference>
<dbReference type="Proteomes" id="UP000322454">
    <property type="component" value="Unassembled WGS sequence"/>
</dbReference>
<comment type="catalytic activity">
    <reaction evidence="3">
        <text>3'-dephospho-CoA + ATP = ADP + CoA + H(+)</text>
        <dbReference type="Rhea" id="RHEA:18245"/>
        <dbReference type="ChEBI" id="CHEBI:15378"/>
        <dbReference type="ChEBI" id="CHEBI:30616"/>
        <dbReference type="ChEBI" id="CHEBI:57287"/>
        <dbReference type="ChEBI" id="CHEBI:57328"/>
        <dbReference type="ChEBI" id="CHEBI:456216"/>
        <dbReference type="EC" id="2.7.1.24"/>
    </reaction>
</comment>
<dbReference type="Gene3D" id="3.40.50.300">
    <property type="entry name" value="P-loop containing nucleotide triphosphate hydrolases"/>
    <property type="match status" value="1"/>
</dbReference>
<dbReference type="CDD" id="cd02022">
    <property type="entry name" value="DPCK"/>
    <property type="match status" value="1"/>
</dbReference>
<gene>
    <name evidence="3" type="primary">coaE</name>
    <name evidence="5" type="ORF">EVJ48_04225</name>
</gene>
<keyword evidence="3" id="KW-0173">Coenzyme A biosynthesis</keyword>
<comment type="pathway">
    <text evidence="3">Cofactor biosynthesis; coenzyme A biosynthesis; CoA from (R)-pantothenate: step 5/5.</text>
</comment>
<dbReference type="UniPathway" id="UPA00241">
    <property type="reaction ID" value="UER00356"/>
</dbReference>
<evidence type="ECO:0000313" key="6">
    <source>
        <dbReference type="Proteomes" id="UP000322454"/>
    </source>
</evidence>
<dbReference type="NCBIfam" id="TIGR00152">
    <property type="entry name" value="dephospho-CoA kinase"/>
    <property type="match status" value="1"/>
</dbReference>
<comment type="subcellular location">
    <subcellularLocation>
        <location evidence="3">Cytoplasm</location>
    </subcellularLocation>
</comment>
<sequence length="211" mass="24199">MIKIGLTGSIGSGKTAVLNLFKDFGFLTVNLDEEAKKIYKKNSFEYKKIVDFFGNKILNKDYDIDRKILAGIIFSDISKKKILEDIVYPALRKNIEVFLAESGKSAAVIEGAVIIESGYYKNLDKLVVVTCDFSKRLMRSYKKFDIEDFVKRDENQLNQKGKIKKSDFIINNNFGFNFLIPQIEYFVKFLKNIYGDKLKSISINIPVSNKI</sequence>
<dbReference type="PANTHER" id="PTHR10695">
    <property type="entry name" value="DEPHOSPHO-COA KINASE-RELATED"/>
    <property type="match status" value="1"/>
</dbReference>
<dbReference type="GO" id="GO:0004140">
    <property type="term" value="F:dephospho-CoA kinase activity"/>
    <property type="evidence" value="ECO:0007669"/>
    <property type="project" value="UniProtKB-UniRule"/>
</dbReference>
<dbReference type="EMBL" id="SHMQ01000009">
    <property type="protein sequence ID" value="RZV39554.1"/>
    <property type="molecule type" value="Genomic_DNA"/>
</dbReference>
<evidence type="ECO:0000313" key="5">
    <source>
        <dbReference type="EMBL" id="RZV39554.1"/>
    </source>
</evidence>
<comment type="caution">
    <text evidence="5">The sequence shown here is derived from an EMBL/GenBank/DDBJ whole genome shotgun (WGS) entry which is preliminary data.</text>
</comment>
<reference evidence="5 6" key="1">
    <citation type="submission" date="2019-01" db="EMBL/GenBank/DDBJ databases">
        <title>Insights into ecological role of a new deltaproteobacterial order Candidatus Sinidesulfobacterales (Sva0485) by metagenomics and metatranscriptomics.</title>
        <authorList>
            <person name="Tan S."/>
            <person name="Liu J."/>
            <person name="Fang Y."/>
            <person name="Hedlund B."/>
            <person name="Lian Z.-H."/>
            <person name="Huang L.-Y."/>
            <person name="Li J.-T."/>
            <person name="Huang L.-N."/>
            <person name="Li W.-J."/>
            <person name="Jiang H.-C."/>
            <person name="Dong H.-L."/>
            <person name="Shu W.-S."/>
        </authorList>
    </citation>
    <scope>NUCLEOTIDE SEQUENCE [LARGE SCALE GENOMIC DNA]</scope>
    <source>
        <strain evidence="5">AP4</strain>
    </source>
</reference>
<dbReference type="Pfam" id="PF01121">
    <property type="entry name" value="CoaE"/>
    <property type="match status" value="1"/>
</dbReference>
<keyword evidence="1 3" id="KW-0547">Nucleotide-binding</keyword>
<name>A0A520XED0_9DELT</name>
<feature type="binding site" evidence="3">
    <location>
        <begin position="11"/>
        <end position="16"/>
    </location>
    <ligand>
        <name>ATP</name>
        <dbReference type="ChEBI" id="CHEBI:30616"/>
    </ligand>
</feature>